<accession>A0A833LVM0</accession>
<dbReference type="PRINTS" id="PR00983">
    <property type="entry name" value="TRNASYNTHCYS"/>
</dbReference>
<dbReference type="Proteomes" id="UP000460298">
    <property type="component" value="Unassembled WGS sequence"/>
</dbReference>
<evidence type="ECO:0000256" key="8">
    <source>
        <dbReference type="ARBA" id="ARBA00022833"/>
    </source>
</evidence>
<feature type="domain" description="Cysteinyl-tRNA synthetase class Ia DALR" evidence="13">
    <location>
        <begin position="397"/>
        <end position="460"/>
    </location>
</feature>
<dbReference type="GO" id="GO:0008270">
    <property type="term" value="F:zinc ion binding"/>
    <property type="evidence" value="ECO:0007669"/>
    <property type="project" value="UniProtKB-UniRule"/>
</dbReference>
<dbReference type="EMBL" id="WBUI01000024">
    <property type="protein sequence ID" value="KAB2929985.1"/>
    <property type="molecule type" value="Genomic_DNA"/>
</dbReference>
<keyword evidence="11 12" id="KW-0030">Aminoacyl-tRNA synthetase</keyword>
<dbReference type="InterPro" id="IPR032678">
    <property type="entry name" value="tRNA-synt_1_cat_dom"/>
</dbReference>
<dbReference type="Gene3D" id="1.20.120.1910">
    <property type="entry name" value="Cysteine-tRNA ligase, C-terminal anti-codon recognition domain"/>
    <property type="match status" value="1"/>
</dbReference>
<name>A0A833LVM0_9LEPT</name>
<keyword evidence="9 12" id="KW-0067">ATP-binding</keyword>
<comment type="catalytic activity">
    <reaction evidence="12">
        <text>tRNA(Cys) + L-cysteine + ATP = L-cysteinyl-tRNA(Cys) + AMP + diphosphate</text>
        <dbReference type="Rhea" id="RHEA:17773"/>
        <dbReference type="Rhea" id="RHEA-COMP:9661"/>
        <dbReference type="Rhea" id="RHEA-COMP:9679"/>
        <dbReference type="ChEBI" id="CHEBI:30616"/>
        <dbReference type="ChEBI" id="CHEBI:33019"/>
        <dbReference type="ChEBI" id="CHEBI:35235"/>
        <dbReference type="ChEBI" id="CHEBI:78442"/>
        <dbReference type="ChEBI" id="CHEBI:78517"/>
        <dbReference type="ChEBI" id="CHEBI:456215"/>
        <dbReference type="EC" id="6.1.1.16"/>
    </reaction>
</comment>
<keyword evidence="8 12" id="KW-0862">Zinc</keyword>
<feature type="short sequence motif" description="'HIGH' region" evidence="12">
    <location>
        <begin position="30"/>
        <end position="40"/>
    </location>
</feature>
<dbReference type="EC" id="6.1.1.16" evidence="12"/>
<evidence type="ECO:0000313" key="14">
    <source>
        <dbReference type="EMBL" id="KAB2929985.1"/>
    </source>
</evidence>
<sequence length="513" mass="58521">MLKLFNTLSQKKEEFRPADPNRVTIYNCGPTVYNFNHIGNFRSYVAVDQLRRYLKFRGYTVDHTSNITDIDDKIIDNALAKGQTIEQFVAPYIEAFLEDLKTLSIEPVEHRPRATRYIDSMLQMMKDLETNGHTYVLDGSVYYRISSFRDYGRLSKIEAENLVSAAGGRFDADEYTKEDVRDFALWKKPTRANEPAWESPYGEGRPGWHLECSAMIHSIYGHAGIDIHAGGIDLVFPHHENEIAQSCGAHPGENFVRTWFHNEHLLVEGKKMSKSLGNFYTLRDLTTEDGVNKLIQEERAPEWLIELVKSGEIARCIRYVLLATNYRMKLNFTFAQIQSARSSIERMQKAVDRLIQATGLSEEEIKTLYNERRGDRPGHGGAKLAPHSKEAAQSIHEFIEAMDDDLNISKALAAAFEMLPRANTALDREAAKEELIDFLIVLYGMDSVFGLLRFHEETKSAGLSADEIEGWIEKRNDARKRKDFAEADRIRYDLLAKGIVIKDTPKGTTWEPA</sequence>
<dbReference type="AlphaFoldDB" id="A0A833LVM0"/>
<evidence type="ECO:0000256" key="7">
    <source>
        <dbReference type="ARBA" id="ARBA00022741"/>
    </source>
</evidence>
<dbReference type="GO" id="GO:0005524">
    <property type="term" value="F:ATP binding"/>
    <property type="evidence" value="ECO:0007669"/>
    <property type="project" value="UniProtKB-UniRule"/>
</dbReference>
<evidence type="ECO:0000259" key="13">
    <source>
        <dbReference type="SMART" id="SM00840"/>
    </source>
</evidence>
<feature type="binding site" evidence="12">
    <location>
        <position position="238"/>
    </location>
    <ligand>
        <name>Zn(2+)</name>
        <dbReference type="ChEBI" id="CHEBI:29105"/>
    </ligand>
</feature>
<protein>
    <recommendedName>
        <fullName evidence="12">Cysteine--tRNA ligase</fullName>
        <ecNumber evidence="12">6.1.1.16</ecNumber>
    </recommendedName>
    <alternativeName>
        <fullName evidence="12">Cysteinyl-tRNA synthetase</fullName>
        <shortName evidence="12">CysRS</shortName>
    </alternativeName>
</protein>
<feature type="binding site" evidence="12">
    <location>
        <position position="274"/>
    </location>
    <ligand>
        <name>ATP</name>
        <dbReference type="ChEBI" id="CHEBI:30616"/>
    </ligand>
</feature>
<evidence type="ECO:0000256" key="1">
    <source>
        <dbReference type="ARBA" id="ARBA00004496"/>
    </source>
</evidence>
<gene>
    <name evidence="12" type="primary">cysS</name>
    <name evidence="14" type="ORF">F9K24_18310</name>
</gene>
<comment type="subunit">
    <text evidence="3 12">Monomer.</text>
</comment>
<evidence type="ECO:0000256" key="6">
    <source>
        <dbReference type="ARBA" id="ARBA00022723"/>
    </source>
</evidence>
<dbReference type="PANTHER" id="PTHR10890:SF3">
    <property type="entry name" value="CYSTEINE--TRNA LIGASE, CYTOPLASMIC"/>
    <property type="match status" value="1"/>
</dbReference>
<organism evidence="14 15">
    <name type="scientific">Leptonema illini</name>
    <dbReference type="NCBI Taxonomy" id="183"/>
    <lineage>
        <taxon>Bacteria</taxon>
        <taxon>Pseudomonadati</taxon>
        <taxon>Spirochaetota</taxon>
        <taxon>Spirochaetia</taxon>
        <taxon>Leptospirales</taxon>
        <taxon>Leptospiraceae</taxon>
        <taxon>Leptonema</taxon>
    </lineage>
</organism>
<evidence type="ECO:0000256" key="3">
    <source>
        <dbReference type="ARBA" id="ARBA00011245"/>
    </source>
</evidence>
<dbReference type="SMART" id="SM00840">
    <property type="entry name" value="DALR_2"/>
    <property type="match status" value="1"/>
</dbReference>
<proteinExistence type="inferred from homology"/>
<dbReference type="InterPro" id="IPR014729">
    <property type="entry name" value="Rossmann-like_a/b/a_fold"/>
</dbReference>
<dbReference type="InterPro" id="IPR015803">
    <property type="entry name" value="Cys-tRNA-ligase"/>
</dbReference>
<comment type="subcellular location">
    <subcellularLocation>
        <location evidence="1 12">Cytoplasm</location>
    </subcellularLocation>
</comment>
<evidence type="ECO:0000256" key="2">
    <source>
        <dbReference type="ARBA" id="ARBA00005594"/>
    </source>
</evidence>
<dbReference type="InterPro" id="IPR056411">
    <property type="entry name" value="CysS_C"/>
</dbReference>
<evidence type="ECO:0000256" key="11">
    <source>
        <dbReference type="ARBA" id="ARBA00023146"/>
    </source>
</evidence>
<comment type="similarity">
    <text evidence="2 12">Belongs to the class-I aminoacyl-tRNA synthetase family.</text>
</comment>
<dbReference type="InterPro" id="IPR009080">
    <property type="entry name" value="tRNAsynth_Ia_anticodon-bd"/>
</dbReference>
<dbReference type="GO" id="GO:0004817">
    <property type="term" value="F:cysteine-tRNA ligase activity"/>
    <property type="evidence" value="ECO:0007669"/>
    <property type="project" value="UniProtKB-UniRule"/>
</dbReference>
<keyword evidence="7 12" id="KW-0547">Nucleotide-binding</keyword>
<reference evidence="14 15" key="1">
    <citation type="submission" date="2019-10" db="EMBL/GenBank/DDBJ databases">
        <title>Extracellular Electron Transfer in a Candidatus Methanoperedens spp. Enrichment Culture.</title>
        <authorList>
            <person name="Berger S."/>
            <person name="Rangel Shaw D."/>
            <person name="Berben T."/>
            <person name="In 'T Zandt M."/>
            <person name="Frank J."/>
            <person name="Reimann J."/>
            <person name="Jetten M.S.M."/>
            <person name="Welte C.U."/>
        </authorList>
    </citation>
    <scope>NUCLEOTIDE SEQUENCE [LARGE SCALE GENOMIC DNA]</scope>
    <source>
        <strain evidence="14">SB12</strain>
    </source>
</reference>
<keyword evidence="5 12" id="KW-0436">Ligase</keyword>
<dbReference type="GO" id="GO:0005829">
    <property type="term" value="C:cytosol"/>
    <property type="evidence" value="ECO:0007669"/>
    <property type="project" value="TreeGrafter"/>
</dbReference>
<evidence type="ECO:0000256" key="9">
    <source>
        <dbReference type="ARBA" id="ARBA00022840"/>
    </source>
</evidence>
<dbReference type="CDD" id="cd00672">
    <property type="entry name" value="CysRS_core"/>
    <property type="match status" value="1"/>
</dbReference>
<feature type="binding site" evidence="12">
    <location>
        <position position="242"/>
    </location>
    <ligand>
        <name>Zn(2+)</name>
        <dbReference type="ChEBI" id="CHEBI:29105"/>
    </ligand>
</feature>
<comment type="caution">
    <text evidence="14">The sequence shown here is derived from an EMBL/GenBank/DDBJ whole genome shotgun (WGS) entry which is preliminary data.</text>
</comment>
<dbReference type="InterPro" id="IPR024909">
    <property type="entry name" value="Cys-tRNA/MSH_ligase"/>
</dbReference>
<dbReference type="Pfam" id="PF01406">
    <property type="entry name" value="tRNA-synt_1e"/>
    <property type="match status" value="1"/>
</dbReference>
<evidence type="ECO:0000256" key="4">
    <source>
        <dbReference type="ARBA" id="ARBA00022490"/>
    </source>
</evidence>
<dbReference type="InterPro" id="IPR015273">
    <property type="entry name" value="Cys-tRNA-synt_Ia_DALR"/>
</dbReference>
<evidence type="ECO:0000256" key="12">
    <source>
        <dbReference type="HAMAP-Rule" id="MF_00041"/>
    </source>
</evidence>
<evidence type="ECO:0000256" key="5">
    <source>
        <dbReference type="ARBA" id="ARBA00022598"/>
    </source>
</evidence>
<dbReference type="NCBIfam" id="TIGR00435">
    <property type="entry name" value="cysS"/>
    <property type="match status" value="1"/>
</dbReference>
<dbReference type="Pfam" id="PF09190">
    <property type="entry name" value="DALR_2"/>
    <property type="match status" value="1"/>
</dbReference>
<feature type="binding site" evidence="12">
    <location>
        <position position="28"/>
    </location>
    <ligand>
        <name>Zn(2+)</name>
        <dbReference type="ChEBI" id="CHEBI:29105"/>
    </ligand>
</feature>
<dbReference type="PANTHER" id="PTHR10890">
    <property type="entry name" value="CYSTEINYL-TRNA SYNTHETASE"/>
    <property type="match status" value="1"/>
</dbReference>
<keyword evidence="6 12" id="KW-0479">Metal-binding</keyword>
<keyword evidence="4 12" id="KW-0963">Cytoplasm</keyword>
<dbReference type="Pfam" id="PF23493">
    <property type="entry name" value="CysS_C"/>
    <property type="match status" value="1"/>
</dbReference>
<evidence type="ECO:0000256" key="10">
    <source>
        <dbReference type="ARBA" id="ARBA00022917"/>
    </source>
</evidence>
<feature type="short sequence motif" description="'KMSKS' region" evidence="12">
    <location>
        <begin position="271"/>
        <end position="275"/>
    </location>
</feature>
<dbReference type="SUPFAM" id="SSF47323">
    <property type="entry name" value="Anticodon-binding domain of a subclass of class I aminoacyl-tRNA synthetases"/>
    <property type="match status" value="1"/>
</dbReference>
<dbReference type="Gene3D" id="3.40.50.620">
    <property type="entry name" value="HUPs"/>
    <property type="match status" value="1"/>
</dbReference>
<comment type="cofactor">
    <cofactor evidence="12">
        <name>Zn(2+)</name>
        <dbReference type="ChEBI" id="CHEBI:29105"/>
    </cofactor>
    <text evidence="12">Binds 1 zinc ion per subunit.</text>
</comment>
<feature type="binding site" evidence="12">
    <location>
        <position position="212"/>
    </location>
    <ligand>
        <name>Zn(2+)</name>
        <dbReference type="ChEBI" id="CHEBI:29105"/>
    </ligand>
</feature>
<dbReference type="HAMAP" id="MF_00041">
    <property type="entry name" value="Cys_tRNA_synth"/>
    <property type="match status" value="1"/>
</dbReference>
<keyword evidence="10 12" id="KW-0648">Protein biosynthesis</keyword>
<dbReference type="GO" id="GO:0006423">
    <property type="term" value="P:cysteinyl-tRNA aminoacylation"/>
    <property type="evidence" value="ECO:0007669"/>
    <property type="project" value="UniProtKB-UniRule"/>
</dbReference>
<dbReference type="SUPFAM" id="SSF52374">
    <property type="entry name" value="Nucleotidylyl transferase"/>
    <property type="match status" value="1"/>
</dbReference>
<evidence type="ECO:0000313" key="15">
    <source>
        <dbReference type="Proteomes" id="UP000460298"/>
    </source>
</evidence>